<dbReference type="PROSITE" id="PS50005">
    <property type="entry name" value="TPR"/>
    <property type="match status" value="1"/>
</dbReference>
<feature type="transmembrane region" description="Helical" evidence="2">
    <location>
        <begin position="271"/>
        <end position="295"/>
    </location>
</feature>
<dbReference type="Proteomes" id="UP000034778">
    <property type="component" value="Unassembled WGS sequence"/>
</dbReference>
<keyword evidence="2" id="KW-1133">Transmembrane helix</keyword>
<feature type="transmembrane region" description="Helical" evidence="2">
    <location>
        <begin position="68"/>
        <end position="87"/>
    </location>
</feature>
<evidence type="ECO:0000256" key="2">
    <source>
        <dbReference type="SAM" id="Phobius"/>
    </source>
</evidence>
<feature type="transmembrane region" description="Helical" evidence="2">
    <location>
        <begin position="12"/>
        <end position="31"/>
    </location>
</feature>
<dbReference type="STRING" id="1618566.UR35_C0007G0002"/>
<comment type="caution">
    <text evidence="3">The sequence shown here is derived from an EMBL/GenBank/DDBJ whole genome shotgun (WGS) entry which is preliminary data.</text>
</comment>
<dbReference type="SUPFAM" id="SSF48452">
    <property type="entry name" value="TPR-like"/>
    <property type="match status" value="1"/>
</dbReference>
<evidence type="ECO:0000256" key="1">
    <source>
        <dbReference type="PROSITE-ProRule" id="PRU00339"/>
    </source>
</evidence>
<dbReference type="EMBL" id="LBOW01000007">
    <property type="protein sequence ID" value="KKP44586.1"/>
    <property type="molecule type" value="Genomic_DNA"/>
</dbReference>
<keyword evidence="2" id="KW-0812">Transmembrane</keyword>
<evidence type="ECO:0000313" key="4">
    <source>
        <dbReference type="Proteomes" id="UP000034778"/>
    </source>
</evidence>
<feature type="transmembrane region" description="Helical" evidence="2">
    <location>
        <begin position="349"/>
        <end position="373"/>
    </location>
</feature>
<feature type="transmembrane region" description="Helical" evidence="2">
    <location>
        <begin position="124"/>
        <end position="145"/>
    </location>
</feature>
<sequence length="549" mass="61791">MLKILSFIDKYLHLGLIFLYPIFFLPLFVNPYSTSKLLLLVVVVLILALIKIVKTFFSDGLEFNSSKIDILVILLSLIYLLTGIFVTPNKFDALFAPGTSSFVVFGSILYFITNQLKESDKRLAEFSLILSAFFSGVSQILAFTGLTKVNFLVFENPINNCIFLFSVLPVIFFKVFNYQKILTKVFFGIVGFVVFVAGFTNVYLLLPASKTSIKLPSFKVGWVVAVDTIKVRPFFGVGPSNFLQGYNLNRPLASNLSKDWEAKYLVSSNTILTILTEVGLIGTVIFVLLFVLSLIKPRFDNPNYISLVIIAFSILVLPIFPSLMPIIFVILSLYNHDNKHSDKLTSKTALFLVTIPFLGLIASSFYYSYICFYPEYLFTKGIKSIAKNDNQTLFKNINKAISINSKIDRYHQMAREINMALVKSLISKQDLTDNDKQAIINLVQQTITEGKATITLNPKNSNHWESLGDIYNSFILLTKGADEFAIQTYTQAISLDPINPNLRIKLGKVYLGQKKLDKAIKSFELAVLAKPDLAIAHYNLEKAKELENN</sequence>
<gene>
    <name evidence="3" type="ORF">UR35_C0007G0002</name>
</gene>
<feature type="transmembrane region" description="Helical" evidence="2">
    <location>
        <begin position="93"/>
        <end position="112"/>
    </location>
</feature>
<protein>
    <submittedName>
        <fullName evidence="3">TPR Domain containing protein</fullName>
    </submittedName>
</protein>
<dbReference type="InterPro" id="IPR011990">
    <property type="entry name" value="TPR-like_helical_dom_sf"/>
</dbReference>
<keyword evidence="2" id="KW-0472">Membrane</keyword>
<feature type="repeat" description="TPR" evidence="1">
    <location>
        <begin position="500"/>
        <end position="533"/>
    </location>
</feature>
<reference evidence="3 4" key="1">
    <citation type="journal article" date="2015" name="Nature">
        <title>rRNA introns, odd ribosomes, and small enigmatic genomes across a large radiation of phyla.</title>
        <authorList>
            <person name="Brown C.T."/>
            <person name="Hug L.A."/>
            <person name="Thomas B.C."/>
            <person name="Sharon I."/>
            <person name="Castelle C.J."/>
            <person name="Singh A."/>
            <person name="Wilkins M.J."/>
            <person name="Williams K.H."/>
            <person name="Banfield J.F."/>
        </authorList>
    </citation>
    <scope>NUCLEOTIDE SEQUENCE [LARGE SCALE GENOMIC DNA]</scope>
</reference>
<dbReference type="InterPro" id="IPR019734">
    <property type="entry name" value="TPR_rpt"/>
</dbReference>
<evidence type="ECO:0000313" key="3">
    <source>
        <dbReference type="EMBL" id="KKP44586.1"/>
    </source>
</evidence>
<name>A0A0G0A095_9BACT</name>
<dbReference type="AlphaFoldDB" id="A0A0G0A095"/>
<dbReference type="Pfam" id="PF13414">
    <property type="entry name" value="TPR_11"/>
    <property type="match status" value="1"/>
</dbReference>
<feature type="transmembrane region" description="Helical" evidence="2">
    <location>
        <begin position="185"/>
        <end position="206"/>
    </location>
</feature>
<feature type="transmembrane region" description="Helical" evidence="2">
    <location>
        <begin position="157"/>
        <end position="176"/>
    </location>
</feature>
<feature type="transmembrane region" description="Helical" evidence="2">
    <location>
        <begin position="37"/>
        <end position="56"/>
    </location>
</feature>
<accession>A0A0G0A095</accession>
<keyword evidence="1" id="KW-0802">TPR repeat</keyword>
<proteinExistence type="predicted"/>
<dbReference type="Gene3D" id="1.25.40.10">
    <property type="entry name" value="Tetratricopeptide repeat domain"/>
    <property type="match status" value="1"/>
</dbReference>
<feature type="transmembrane region" description="Helical" evidence="2">
    <location>
        <begin position="307"/>
        <end position="334"/>
    </location>
</feature>
<organism evidence="3 4">
    <name type="scientific">Candidatus Woesebacteria bacterium GW2011_GWB1_33_22</name>
    <dbReference type="NCBI Taxonomy" id="1618566"/>
    <lineage>
        <taxon>Bacteria</taxon>
        <taxon>Candidatus Woeseibacteriota</taxon>
    </lineage>
</organism>